<organism evidence="1 2">
    <name type="scientific">Paspalum notatum var. saurae</name>
    <dbReference type="NCBI Taxonomy" id="547442"/>
    <lineage>
        <taxon>Eukaryota</taxon>
        <taxon>Viridiplantae</taxon>
        <taxon>Streptophyta</taxon>
        <taxon>Embryophyta</taxon>
        <taxon>Tracheophyta</taxon>
        <taxon>Spermatophyta</taxon>
        <taxon>Magnoliopsida</taxon>
        <taxon>Liliopsida</taxon>
        <taxon>Poales</taxon>
        <taxon>Poaceae</taxon>
        <taxon>PACMAD clade</taxon>
        <taxon>Panicoideae</taxon>
        <taxon>Andropogonodae</taxon>
        <taxon>Paspaleae</taxon>
        <taxon>Paspalinae</taxon>
        <taxon>Paspalum</taxon>
    </lineage>
</organism>
<protein>
    <submittedName>
        <fullName evidence="1">Uncharacterized protein</fullName>
    </submittedName>
</protein>
<evidence type="ECO:0000313" key="2">
    <source>
        <dbReference type="Proteomes" id="UP001341281"/>
    </source>
</evidence>
<gene>
    <name evidence="1" type="ORF">U9M48_025023</name>
</gene>
<dbReference type="AlphaFoldDB" id="A0AAQ3TNG9"/>
<accession>A0AAQ3TNG9</accession>
<sequence>MSSRHGLNLLLSQTDLQFLVWESVNGDLMTRVAVPPEFGWWPRFLVLSGYSARLWTGKFDSDGTAGWLLGRTVQLDKVLSLNSEEGFTPLMVWPFVVDKIEPNCCTMHKMTAWLDELA</sequence>
<evidence type="ECO:0000313" key="1">
    <source>
        <dbReference type="EMBL" id="WVZ77123.1"/>
    </source>
</evidence>
<dbReference type="Proteomes" id="UP001341281">
    <property type="component" value="Chromosome 05"/>
</dbReference>
<dbReference type="PANTHER" id="PTHR33186:SF13">
    <property type="entry name" value="OS10G0138300 PROTEIN"/>
    <property type="match status" value="1"/>
</dbReference>
<dbReference type="EMBL" id="CP144749">
    <property type="protein sequence ID" value="WVZ77123.1"/>
    <property type="molecule type" value="Genomic_DNA"/>
</dbReference>
<dbReference type="PANTHER" id="PTHR33186">
    <property type="entry name" value="OS10G0136150 PROTEIN-RELATED"/>
    <property type="match status" value="1"/>
</dbReference>
<name>A0AAQ3TNG9_PASNO</name>
<proteinExistence type="predicted"/>
<keyword evidence="2" id="KW-1185">Reference proteome</keyword>
<reference evidence="1 2" key="1">
    <citation type="submission" date="2024-02" db="EMBL/GenBank/DDBJ databases">
        <title>High-quality chromosome-scale genome assembly of Pensacola bahiagrass (Paspalum notatum Flugge var. saurae).</title>
        <authorList>
            <person name="Vega J.M."/>
            <person name="Podio M."/>
            <person name="Orjuela J."/>
            <person name="Siena L.A."/>
            <person name="Pessino S.C."/>
            <person name="Combes M.C."/>
            <person name="Mariac C."/>
            <person name="Albertini E."/>
            <person name="Pupilli F."/>
            <person name="Ortiz J.P.A."/>
            <person name="Leblanc O."/>
        </authorList>
    </citation>
    <scope>NUCLEOTIDE SEQUENCE [LARGE SCALE GENOMIC DNA]</scope>
    <source>
        <strain evidence="1">R1</strain>
        <tissue evidence="1">Leaf</tissue>
    </source>
</reference>